<dbReference type="Pfam" id="PF06839">
    <property type="entry name" value="Zn_ribbon_GRF"/>
    <property type="match status" value="1"/>
</dbReference>
<feature type="compositionally biased region" description="Basic and acidic residues" evidence="6">
    <location>
        <begin position="573"/>
        <end position="588"/>
    </location>
</feature>
<dbReference type="GO" id="GO:0070274">
    <property type="term" value="C:RES complex"/>
    <property type="evidence" value="ECO:0007669"/>
    <property type="project" value="TreeGrafter"/>
</dbReference>
<dbReference type="GO" id="GO:0005684">
    <property type="term" value="C:U2-type spliceosomal complex"/>
    <property type="evidence" value="ECO:0007669"/>
    <property type="project" value="TreeGrafter"/>
</dbReference>
<evidence type="ECO:0000259" key="8">
    <source>
        <dbReference type="PROSITE" id="PS51999"/>
    </source>
</evidence>
<keyword evidence="3 5" id="KW-0863">Zinc-finger</keyword>
<feature type="domain" description="GRF-type" evidence="8">
    <location>
        <begin position="17"/>
        <end position="62"/>
    </location>
</feature>
<dbReference type="InterPro" id="IPR018609">
    <property type="entry name" value="Bud13"/>
</dbReference>
<sequence>MEKRKNARNAQSHTVLCYCGKQAVIRVSHTRANPGRPFYGCVNYGKKSDENHCEFFKWCFSDFIASQANCSEVTSCGSTSVVIQTEDFPTNAVFLSLTNRIEDIRLSNEIKELRFAMHNEFWRIKSYLCVLFVLLAMLFMKSFPAPRRPRIFSYRELRHAGNAVRHGACLDLRRPLSLKEYLKRYQSDADDPKKAKAKKKKKKQKCKPDSTAGVLVVDEDPVWQKPVQIEEDEPDSPGEEQPQIDEDIEVKRMKRLEAIRARKPYHAIAEDGSGWVSVSDPSKLSDVAKGSGVGDLSPPRQRRARFDTPSPERSPDQPDLSPLRQRQKGDENVKDMPPPRRKLSEDLAPPRKGRGRIDSPPRWHVRHDSEESPDISPLRRSHRGDAKMEDMSPPRRKLPENLSPPRKGRRQVADGEELSPPRRRVRHDSEELPDHSLPRRSHKGDGKVEDMSSPRRKVSEDLSPPRKARRTVAADGSPGRKAGKGPPEDISPPWRCSRHDSEEPTDLSPPRRSRKGQAIDQSPSRKARDSPAADLLAMRRNRKDSSPDLSPPRRRKEVALVKEVPRAGLFSKQEFKEEIDKKREEQKSRFASIDPSKSGKGAEPVFRDKSGKIISKEELLISKEDDKTKEVKLEWGKGLAQKRQAEARALELEIEQDKPFARSRDDPELDKMLKERIRWGDPMAHLVKRKNSEPILEDLGADVKMKESGFIIPQTIPSHSWLKRGIDFPPNRYGIRPGRHWDGVDRSNGFEKELFKRQNEKHATEQEAYLWSVSDM</sequence>
<feature type="transmembrane region" description="Helical" evidence="7">
    <location>
        <begin position="124"/>
        <end position="143"/>
    </location>
</feature>
<dbReference type="Pfam" id="PF09736">
    <property type="entry name" value="Bud13"/>
    <property type="match status" value="1"/>
</dbReference>
<protein>
    <recommendedName>
        <fullName evidence="8">GRF-type domain-containing protein</fullName>
    </recommendedName>
</protein>
<keyword evidence="2" id="KW-0479">Metal-binding</keyword>
<dbReference type="EMBL" id="LR862148">
    <property type="protein sequence ID" value="CAD1830128.1"/>
    <property type="molecule type" value="Genomic_DNA"/>
</dbReference>
<organism evidence="9">
    <name type="scientific">Ananas comosus var. bracteatus</name>
    <name type="common">red pineapple</name>
    <dbReference type="NCBI Taxonomy" id="296719"/>
    <lineage>
        <taxon>Eukaryota</taxon>
        <taxon>Viridiplantae</taxon>
        <taxon>Streptophyta</taxon>
        <taxon>Embryophyta</taxon>
        <taxon>Tracheophyta</taxon>
        <taxon>Spermatophyta</taxon>
        <taxon>Magnoliopsida</taxon>
        <taxon>Liliopsida</taxon>
        <taxon>Poales</taxon>
        <taxon>Bromeliaceae</taxon>
        <taxon>Bromelioideae</taxon>
        <taxon>Ananas</taxon>
    </lineage>
</organism>
<evidence type="ECO:0000256" key="7">
    <source>
        <dbReference type="SAM" id="Phobius"/>
    </source>
</evidence>
<feature type="compositionally biased region" description="Basic and acidic residues" evidence="6">
    <location>
        <begin position="383"/>
        <end position="399"/>
    </location>
</feature>
<gene>
    <name evidence="9" type="ORF">CB5_LOCUS13339</name>
</gene>
<dbReference type="PANTHER" id="PTHR31809:SF0">
    <property type="entry name" value="BUD13 HOMOLOG"/>
    <property type="match status" value="1"/>
</dbReference>
<keyword evidence="7" id="KW-1133">Transmembrane helix</keyword>
<comment type="similarity">
    <text evidence="1">Belongs to the CWC26 family.</text>
</comment>
<dbReference type="GO" id="GO:0003723">
    <property type="term" value="F:RNA binding"/>
    <property type="evidence" value="ECO:0007669"/>
    <property type="project" value="TreeGrafter"/>
</dbReference>
<evidence type="ECO:0000313" key="9">
    <source>
        <dbReference type="EMBL" id="CAD1830128.1"/>
    </source>
</evidence>
<evidence type="ECO:0000256" key="1">
    <source>
        <dbReference type="ARBA" id="ARBA00011069"/>
    </source>
</evidence>
<dbReference type="GO" id="GO:0000398">
    <property type="term" value="P:mRNA splicing, via spliceosome"/>
    <property type="evidence" value="ECO:0007669"/>
    <property type="project" value="TreeGrafter"/>
</dbReference>
<keyword evidence="7" id="KW-0472">Membrane</keyword>
<proteinExistence type="inferred from homology"/>
<keyword evidence="7" id="KW-0812">Transmembrane</keyword>
<accession>A0A6V7PHL7</accession>
<keyword evidence="4" id="KW-0862">Zinc</keyword>
<feature type="compositionally biased region" description="Basic and acidic residues" evidence="6">
    <location>
        <begin position="427"/>
        <end position="464"/>
    </location>
</feature>
<evidence type="ECO:0000256" key="3">
    <source>
        <dbReference type="ARBA" id="ARBA00022771"/>
    </source>
</evidence>
<evidence type="ECO:0000256" key="4">
    <source>
        <dbReference type="ARBA" id="ARBA00022833"/>
    </source>
</evidence>
<evidence type="ECO:0000256" key="2">
    <source>
        <dbReference type="ARBA" id="ARBA00022723"/>
    </source>
</evidence>
<feature type="region of interest" description="Disordered" evidence="6">
    <location>
        <begin position="262"/>
        <end position="608"/>
    </location>
</feature>
<dbReference type="PANTHER" id="PTHR31809">
    <property type="entry name" value="BUD13 HOMOLOG"/>
    <property type="match status" value="1"/>
</dbReference>
<feature type="compositionally biased region" description="Basic and acidic residues" evidence="6">
    <location>
        <begin position="327"/>
        <end position="370"/>
    </location>
</feature>
<dbReference type="InterPro" id="IPR051112">
    <property type="entry name" value="CWC26_splicing_factor"/>
</dbReference>
<dbReference type="AlphaFoldDB" id="A0A6V7PHL7"/>
<evidence type="ECO:0000256" key="5">
    <source>
        <dbReference type="PROSITE-ProRule" id="PRU01343"/>
    </source>
</evidence>
<dbReference type="InterPro" id="IPR010666">
    <property type="entry name" value="Znf_GRF"/>
</dbReference>
<dbReference type="PROSITE" id="PS51999">
    <property type="entry name" value="ZF_GRF"/>
    <property type="match status" value="1"/>
</dbReference>
<feature type="region of interest" description="Disordered" evidence="6">
    <location>
        <begin position="189"/>
        <end position="211"/>
    </location>
</feature>
<name>A0A6V7PHL7_ANACO</name>
<feature type="compositionally biased region" description="Basic residues" evidence="6">
    <location>
        <begin position="195"/>
        <end position="205"/>
    </location>
</feature>
<evidence type="ECO:0000256" key="6">
    <source>
        <dbReference type="SAM" id="MobiDB-lite"/>
    </source>
</evidence>
<reference evidence="9" key="1">
    <citation type="submission" date="2020-07" db="EMBL/GenBank/DDBJ databases">
        <authorList>
            <person name="Lin J."/>
        </authorList>
    </citation>
    <scope>NUCLEOTIDE SEQUENCE</scope>
</reference>
<dbReference type="GO" id="GO:0008270">
    <property type="term" value="F:zinc ion binding"/>
    <property type="evidence" value="ECO:0007669"/>
    <property type="project" value="UniProtKB-KW"/>
</dbReference>